<protein>
    <submittedName>
        <fullName evidence="4">Beta-glucanase (GH16 family)</fullName>
    </submittedName>
</protein>
<dbReference type="CDD" id="cd08023">
    <property type="entry name" value="GH16_laminarinase_like"/>
    <property type="match status" value="1"/>
</dbReference>
<feature type="chain" id="PRO_5038656754" evidence="2">
    <location>
        <begin position="28"/>
        <end position="306"/>
    </location>
</feature>
<dbReference type="PANTHER" id="PTHR10963:SF55">
    <property type="entry name" value="GLYCOSIDE HYDROLASE FAMILY 16 PROTEIN"/>
    <property type="match status" value="1"/>
</dbReference>
<proteinExistence type="inferred from homology"/>
<organism evidence="4 5">
    <name type="scientific">Saccharopolyspora gloriosae</name>
    <dbReference type="NCBI Taxonomy" id="455344"/>
    <lineage>
        <taxon>Bacteria</taxon>
        <taxon>Bacillati</taxon>
        <taxon>Actinomycetota</taxon>
        <taxon>Actinomycetes</taxon>
        <taxon>Pseudonocardiales</taxon>
        <taxon>Pseudonocardiaceae</taxon>
        <taxon>Saccharopolyspora</taxon>
    </lineage>
</organism>
<evidence type="ECO:0000313" key="4">
    <source>
        <dbReference type="EMBL" id="MBB5072007.1"/>
    </source>
</evidence>
<accession>A0A840NV27</accession>
<reference evidence="4 5" key="1">
    <citation type="submission" date="2020-08" db="EMBL/GenBank/DDBJ databases">
        <title>Sequencing the genomes of 1000 actinobacteria strains.</title>
        <authorList>
            <person name="Klenk H.-P."/>
        </authorList>
    </citation>
    <scope>NUCLEOTIDE SEQUENCE [LARGE SCALE GENOMIC DNA]</scope>
    <source>
        <strain evidence="4 5">DSM 45582</strain>
    </source>
</reference>
<dbReference type="InterPro" id="IPR050546">
    <property type="entry name" value="Glycosyl_Hydrlase_16"/>
</dbReference>
<dbReference type="GO" id="GO:0005975">
    <property type="term" value="P:carbohydrate metabolic process"/>
    <property type="evidence" value="ECO:0007669"/>
    <property type="project" value="InterPro"/>
</dbReference>
<name>A0A840NV27_9PSEU</name>
<keyword evidence="2" id="KW-0732">Signal</keyword>
<dbReference type="Pfam" id="PF00722">
    <property type="entry name" value="Glyco_hydro_16"/>
    <property type="match status" value="1"/>
</dbReference>
<dbReference type="InterPro" id="IPR000757">
    <property type="entry name" value="Beta-glucanase-like"/>
</dbReference>
<dbReference type="EMBL" id="JACHIV010000001">
    <property type="protein sequence ID" value="MBB5072007.1"/>
    <property type="molecule type" value="Genomic_DNA"/>
</dbReference>
<dbReference type="AlphaFoldDB" id="A0A840NV27"/>
<comment type="caution">
    <text evidence="4">The sequence shown here is derived from an EMBL/GenBank/DDBJ whole genome shotgun (WGS) entry which is preliminary data.</text>
</comment>
<evidence type="ECO:0000259" key="3">
    <source>
        <dbReference type="PROSITE" id="PS51762"/>
    </source>
</evidence>
<feature type="signal peptide" evidence="2">
    <location>
        <begin position="1"/>
        <end position="27"/>
    </location>
</feature>
<evidence type="ECO:0000256" key="2">
    <source>
        <dbReference type="SAM" id="SignalP"/>
    </source>
</evidence>
<dbReference type="PROSITE" id="PS51762">
    <property type="entry name" value="GH16_2"/>
    <property type="match status" value="1"/>
</dbReference>
<evidence type="ECO:0000256" key="1">
    <source>
        <dbReference type="ARBA" id="ARBA00006865"/>
    </source>
</evidence>
<keyword evidence="5" id="KW-1185">Reference proteome</keyword>
<gene>
    <name evidence="4" type="ORF">BJ969_005095</name>
</gene>
<dbReference type="InterPro" id="IPR013320">
    <property type="entry name" value="ConA-like_dom_sf"/>
</dbReference>
<dbReference type="GO" id="GO:0004553">
    <property type="term" value="F:hydrolase activity, hydrolyzing O-glycosyl compounds"/>
    <property type="evidence" value="ECO:0007669"/>
    <property type="project" value="InterPro"/>
</dbReference>
<dbReference type="PANTHER" id="PTHR10963">
    <property type="entry name" value="GLYCOSYL HYDROLASE-RELATED"/>
    <property type="match status" value="1"/>
</dbReference>
<dbReference type="SUPFAM" id="SSF49899">
    <property type="entry name" value="Concanavalin A-like lectins/glucanases"/>
    <property type="match status" value="1"/>
</dbReference>
<dbReference type="RefSeq" id="WP_343071591.1">
    <property type="nucleotide sequence ID" value="NZ_JACHIV010000001.1"/>
</dbReference>
<evidence type="ECO:0000313" key="5">
    <source>
        <dbReference type="Proteomes" id="UP000580474"/>
    </source>
</evidence>
<comment type="similarity">
    <text evidence="1">Belongs to the glycosyl hydrolase 16 family.</text>
</comment>
<dbReference type="Gene3D" id="2.60.120.200">
    <property type="match status" value="1"/>
</dbReference>
<sequence length="306" mass="33660">MSRTGFKAAAGSTLAALCLFPFATASATPAPAAPAAQPKAEVFFDDFSGAELDRSKWQVEVTGENFGTVNQEQQAYVDSPETIYIEHDDASTGATNGALALHARNTPGFQAPDGNTYDFQSGRVNTKDKFEFTHGSYSARLKLPEGGTSPGLWPAWWSLGANMDEVGWPQNGEVDIMESVGEPWTSVALHGPEYHGDTPIAGQQQFEGMDPADWHTYKVDWTTDGFIFSVDDKQIYEITRAEMEQNGWTWVYDDPQFMILNFATGGQFPNGVNGVTEPYFGLPQESVDKIKSGNARYLIDWVRVEQ</sequence>
<feature type="domain" description="GH16" evidence="3">
    <location>
        <begin position="23"/>
        <end position="306"/>
    </location>
</feature>
<dbReference type="Proteomes" id="UP000580474">
    <property type="component" value="Unassembled WGS sequence"/>
</dbReference>